<dbReference type="GO" id="GO:0022857">
    <property type="term" value="F:transmembrane transporter activity"/>
    <property type="evidence" value="ECO:0007669"/>
    <property type="project" value="InterPro"/>
</dbReference>
<evidence type="ECO:0000259" key="2">
    <source>
        <dbReference type="PROSITE" id="PS50850"/>
    </source>
</evidence>
<proteinExistence type="predicted"/>
<comment type="caution">
    <text evidence="3">The sequence shown here is derived from an EMBL/GenBank/DDBJ whole genome shotgun (WGS) entry which is preliminary data.</text>
</comment>
<dbReference type="Gene3D" id="1.20.1250.20">
    <property type="entry name" value="MFS general substrate transporter like domains"/>
    <property type="match status" value="1"/>
</dbReference>
<organism evidence="3">
    <name type="scientific">marine sediment metagenome</name>
    <dbReference type="NCBI Taxonomy" id="412755"/>
    <lineage>
        <taxon>unclassified sequences</taxon>
        <taxon>metagenomes</taxon>
        <taxon>ecological metagenomes</taxon>
    </lineage>
</organism>
<evidence type="ECO:0000256" key="1">
    <source>
        <dbReference type="SAM" id="Phobius"/>
    </source>
</evidence>
<evidence type="ECO:0000313" key="3">
    <source>
        <dbReference type="EMBL" id="GAG59020.1"/>
    </source>
</evidence>
<dbReference type="InterPro" id="IPR036259">
    <property type="entry name" value="MFS_trans_sf"/>
</dbReference>
<feature type="transmembrane region" description="Helical" evidence="1">
    <location>
        <begin position="206"/>
        <end position="221"/>
    </location>
</feature>
<keyword evidence="1" id="KW-0812">Transmembrane</keyword>
<dbReference type="PROSITE" id="PS50850">
    <property type="entry name" value="MFS"/>
    <property type="match status" value="1"/>
</dbReference>
<feature type="transmembrane region" description="Helical" evidence="1">
    <location>
        <begin position="33"/>
        <end position="51"/>
    </location>
</feature>
<feature type="transmembrane region" description="Helical" evidence="1">
    <location>
        <begin position="57"/>
        <end position="82"/>
    </location>
</feature>
<feature type="transmembrane region" description="Helical" evidence="1">
    <location>
        <begin position="131"/>
        <end position="151"/>
    </location>
</feature>
<dbReference type="InterPro" id="IPR011701">
    <property type="entry name" value="MFS"/>
</dbReference>
<dbReference type="EMBL" id="BART01006178">
    <property type="protein sequence ID" value="GAG59020.1"/>
    <property type="molecule type" value="Genomic_DNA"/>
</dbReference>
<sequence length="222" mass="24903">MDLGIIMSLQPLARLFSMPLIAYLTDHTSKKRLVLIGSMGRTIAYFMYFTSLVMPNLVLFGAGTFVQGLLVGFFWPPFFSLISEKSFKGNRTQALAMGRGRMIGYGFLMGAFISIPIFALVSIFAPNNIPLMYSPLLIFAIINLIAGYHFYKKVDEDLTYEKFIATLHDYSLTPNNSNGFRNTNTENKDSETIESNANADKKDQKAFYFGFFILILGILATS</sequence>
<dbReference type="Pfam" id="PF07690">
    <property type="entry name" value="MFS_1"/>
    <property type="match status" value="1"/>
</dbReference>
<feature type="domain" description="Major facilitator superfamily (MFS) profile" evidence="2">
    <location>
        <begin position="1"/>
        <end position="222"/>
    </location>
</feature>
<name>X0YS41_9ZZZZ</name>
<accession>X0YS41</accession>
<reference evidence="3" key="1">
    <citation type="journal article" date="2014" name="Front. Microbiol.">
        <title>High frequency of phylogenetically diverse reductive dehalogenase-homologous genes in deep subseafloor sedimentary metagenomes.</title>
        <authorList>
            <person name="Kawai M."/>
            <person name="Futagami T."/>
            <person name="Toyoda A."/>
            <person name="Takaki Y."/>
            <person name="Nishi S."/>
            <person name="Hori S."/>
            <person name="Arai W."/>
            <person name="Tsubouchi T."/>
            <person name="Morono Y."/>
            <person name="Uchiyama I."/>
            <person name="Ito T."/>
            <person name="Fujiyama A."/>
            <person name="Inagaki F."/>
            <person name="Takami H."/>
        </authorList>
    </citation>
    <scope>NUCLEOTIDE SEQUENCE</scope>
    <source>
        <strain evidence="3">Expedition CK06-06</strain>
    </source>
</reference>
<keyword evidence="1" id="KW-1133">Transmembrane helix</keyword>
<feature type="non-terminal residue" evidence="3">
    <location>
        <position position="222"/>
    </location>
</feature>
<gene>
    <name evidence="3" type="ORF">S01H4_14069</name>
</gene>
<dbReference type="InterPro" id="IPR020846">
    <property type="entry name" value="MFS_dom"/>
</dbReference>
<keyword evidence="1" id="KW-0472">Membrane</keyword>
<feature type="transmembrane region" description="Helical" evidence="1">
    <location>
        <begin position="103"/>
        <end position="125"/>
    </location>
</feature>
<dbReference type="AlphaFoldDB" id="X0YS41"/>
<protein>
    <recommendedName>
        <fullName evidence="2">Major facilitator superfamily (MFS) profile domain-containing protein</fullName>
    </recommendedName>
</protein>
<dbReference type="SUPFAM" id="SSF103473">
    <property type="entry name" value="MFS general substrate transporter"/>
    <property type="match status" value="1"/>
</dbReference>